<organism evidence="1 2">
    <name type="scientific">Thermosulfurimonas dismutans</name>
    <dbReference type="NCBI Taxonomy" id="999894"/>
    <lineage>
        <taxon>Bacteria</taxon>
        <taxon>Pseudomonadati</taxon>
        <taxon>Thermodesulfobacteriota</taxon>
        <taxon>Thermodesulfobacteria</taxon>
        <taxon>Thermodesulfobacteriales</taxon>
        <taxon>Thermodesulfobacteriaceae</taxon>
        <taxon>Thermosulfurimonas</taxon>
    </lineage>
</organism>
<evidence type="ECO:0000313" key="2">
    <source>
        <dbReference type="Proteomes" id="UP000078390"/>
    </source>
</evidence>
<dbReference type="EMBL" id="LWLG01000001">
    <property type="protein sequence ID" value="OAQ21545.1"/>
    <property type="molecule type" value="Genomic_DNA"/>
</dbReference>
<evidence type="ECO:0000313" key="1">
    <source>
        <dbReference type="EMBL" id="OAQ21545.1"/>
    </source>
</evidence>
<dbReference type="STRING" id="999894.TDIS_0063"/>
<keyword evidence="2" id="KW-1185">Reference proteome</keyword>
<comment type="caution">
    <text evidence="1">The sequence shown here is derived from an EMBL/GenBank/DDBJ whole genome shotgun (WGS) entry which is preliminary data.</text>
</comment>
<dbReference type="Proteomes" id="UP000078390">
    <property type="component" value="Unassembled WGS sequence"/>
</dbReference>
<proteinExistence type="predicted"/>
<dbReference type="PATRIC" id="fig|999894.6.peg.63"/>
<dbReference type="OrthoDB" id="9789917at2"/>
<gene>
    <name evidence="1" type="ORF">TDIS_0063</name>
</gene>
<dbReference type="RefSeq" id="WP_068668133.1">
    <property type="nucleotide sequence ID" value="NZ_LWLG01000001.1"/>
</dbReference>
<dbReference type="AlphaFoldDB" id="A0A179D618"/>
<reference evidence="1 2" key="1">
    <citation type="submission" date="2016-04" db="EMBL/GenBank/DDBJ databases">
        <title>Genome analysis of Thermosulfurimonas dismutans, the first thermophilic sulfur-disproportionating bacterium of the phylum Thermodesulfobacteria.</title>
        <authorList>
            <person name="Mardanov A.V."/>
            <person name="Beletsky A.V."/>
            <person name="Kadnikov V.V."/>
            <person name="Slobodkin A.I."/>
            <person name="Ravin N.V."/>
        </authorList>
    </citation>
    <scope>NUCLEOTIDE SEQUENCE [LARGE SCALE GENOMIC DNA]</scope>
    <source>
        <strain evidence="1 2">S95</strain>
    </source>
</reference>
<name>A0A179D618_9BACT</name>
<sequence length="161" mass="19624">MAYEWLPPTRDYQPLWPGKLVEVRNLPNGLTLEIWDYSRKLAGDRWLIGMLAQIEVKVGAEHFSAPEMFERFLQETGGVIYYRYRKERHFVDEKERNQVFETIKDHFLKAALEYLSHPSFRDRLIQSEIPLFERKVRWEEEIRRKDEEAERLEELWKDRPI</sequence>
<accession>A0A179D618</accession>
<protein>
    <submittedName>
        <fullName evidence="1">Uncharacterized protein</fullName>
    </submittedName>
</protein>